<dbReference type="SUPFAM" id="SSF57756">
    <property type="entry name" value="Retrovirus zinc finger-like domains"/>
    <property type="match status" value="1"/>
</dbReference>
<comment type="caution">
    <text evidence="4">The sequence shown here is derived from an EMBL/GenBank/DDBJ whole genome shotgun (WGS) entry which is preliminary data.</text>
</comment>
<keyword evidence="1" id="KW-0862">Zinc</keyword>
<proteinExistence type="predicted"/>
<evidence type="ECO:0000256" key="2">
    <source>
        <dbReference type="SAM" id="MobiDB-lite"/>
    </source>
</evidence>
<keyword evidence="1" id="KW-0863">Zinc-finger</keyword>
<dbReference type="SMART" id="SM00343">
    <property type="entry name" value="ZnF_C2HC"/>
    <property type="match status" value="1"/>
</dbReference>
<keyword evidence="4" id="KW-0695">RNA-directed DNA polymerase</keyword>
<organism evidence="4 5">
    <name type="scientific">Tanacetum coccineum</name>
    <dbReference type="NCBI Taxonomy" id="301880"/>
    <lineage>
        <taxon>Eukaryota</taxon>
        <taxon>Viridiplantae</taxon>
        <taxon>Streptophyta</taxon>
        <taxon>Embryophyta</taxon>
        <taxon>Tracheophyta</taxon>
        <taxon>Spermatophyta</taxon>
        <taxon>Magnoliopsida</taxon>
        <taxon>eudicotyledons</taxon>
        <taxon>Gunneridae</taxon>
        <taxon>Pentapetalae</taxon>
        <taxon>asterids</taxon>
        <taxon>campanulids</taxon>
        <taxon>Asterales</taxon>
        <taxon>Asteraceae</taxon>
        <taxon>Asteroideae</taxon>
        <taxon>Anthemideae</taxon>
        <taxon>Anthemidinae</taxon>
        <taxon>Tanacetum</taxon>
    </lineage>
</organism>
<feature type="compositionally biased region" description="Basic and acidic residues" evidence="2">
    <location>
        <begin position="196"/>
        <end position="219"/>
    </location>
</feature>
<dbReference type="Pfam" id="PF00098">
    <property type="entry name" value="zf-CCHC"/>
    <property type="match status" value="1"/>
</dbReference>
<keyword evidence="4" id="KW-0808">Transferase</keyword>
<feature type="compositionally biased region" description="Polar residues" evidence="2">
    <location>
        <begin position="25"/>
        <end position="35"/>
    </location>
</feature>
<evidence type="ECO:0000313" key="5">
    <source>
        <dbReference type="Proteomes" id="UP001151760"/>
    </source>
</evidence>
<dbReference type="EMBL" id="BQNB010011888">
    <property type="protein sequence ID" value="GJS96453.1"/>
    <property type="molecule type" value="Genomic_DNA"/>
</dbReference>
<dbReference type="PROSITE" id="PS50158">
    <property type="entry name" value="ZF_CCHC"/>
    <property type="match status" value="1"/>
</dbReference>
<feature type="region of interest" description="Disordered" evidence="2">
    <location>
        <begin position="23"/>
        <end position="84"/>
    </location>
</feature>
<feature type="compositionally biased region" description="Gly residues" evidence="2">
    <location>
        <begin position="38"/>
        <end position="51"/>
    </location>
</feature>
<keyword evidence="4" id="KW-0548">Nucleotidyltransferase</keyword>
<dbReference type="Gene3D" id="4.10.60.10">
    <property type="entry name" value="Zinc finger, CCHC-type"/>
    <property type="match status" value="1"/>
</dbReference>
<keyword evidence="5" id="KW-1185">Reference proteome</keyword>
<reference evidence="4" key="2">
    <citation type="submission" date="2022-01" db="EMBL/GenBank/DDBJ databases">
        <authorList>
            <person name="Yamashiro T."/>
            <person name="Shiraishi A."/>
            <person name="Satake H."/>
            <person name="Nakayama K."/>
        </authorList>
    </citation>
    <scope>NUCLEOTIDE SEQUENCE</scope>
</reference>
<accession>A0ABQ5A5X1</accession>
<dbReference type="InterPro" id="IPR036875">
    <property type="entry name" value="Znf_CCHC_sf"/>
</dbReference>
<sequence>MLPISSLVWIMAPMMTTRNAGRCTAATQGGRTGEQTGKVGGRTGDQGGRGGGRGDHVSKEGNIGSQNDNTADDSIHENDRNVNVGNGRNGCSYKDFVACKPKKFDGKGGASTDMVELQIRTRGREAAVGMTWEDFKALMKEEYWPSNEMQRLETKFWNHAMIRGMVAATEPRTIKSAILKAGVLTDGAVWNGSLKRSGERRGDGGESSKEGNVKGDNKRASTRKVFATITNPVWKEYTGSTPKCTNYNLYHNPETPYRACMNCNRLGHFARDCRAGPRMVNPLNAKNPNAARGVCYEYGGTNHYKST</sequence>
<dbReference type="InterPro" id="IPR001878">
    <property type="entry name" value="Znf_CCHC"/>
</dbReference>
<keyword evidence="1" id="KW-0479">Metal-binding</keyword>
<evidence type="ECO:0000256" key="1">
    <source>
        <dbReference type="PROSITE-ProRule" id="PRU00047"/>
    </source>
</evidence>
<dbReference type="GO" id="GO:0003964">
    <property type="term" value="F:RNA-directed DNA polymerase activity"/>
    <property type="evidence" value="ECO:0007669"/>
    <property type="project" value="UniProtKB-KW"/>
</dbReference>
<protein>
    <submittedName>
        <fullName evidence="4">Reverse transcriptase domain-containing protein</fullName>
    </submittedName>
</protein>
<reference evidence="4" key="1">
    <citation type="journal article" date="2022" name="Int. J. Mol. Sci.">
        <title>Draft Genome of Tanacetum Coccineum: Genomic Comparison of Closely Related Tanacetum-Family Plants.</title>
        <authorList>
            <person name="Yamashiro T."/>
            <person name="Shiraishi A."/>
            <person name="Nakayama K."/>
            <person name="Satake H."/>
        </authorList>
    </citation>
    <scope>NUCLEOTIDE SEQUENCE</scope>
</reference>
<name>A0ABQ5A5X1_9ASTR</name>
<gene>
    <name evidence="4" type="ORF">Tco_0803421</name>
</gene>
<feature type="region of interest" description="Disordered" evidence="2">
    <location>
        <begin position="193"/>
        <end position="221"/>
    </location>
</feature>
<feature type="domain" description="CCHC-type" evidence="3">
    <location>
        <begin position="260"/>
        <end position="274"/>
    </location>
</feature>
<dbReference type="Proteomes" id="UP001151760">
    <property type="component" value="Unassembled WGS sequence"/>
</dbReference>
<evidence type="ECO:0000259" key="3">
    <source>
        <dbReference type="PROSITE" id="PS50158"/>
    </source>
</evidence>
<evidence type="ECO:0000313" key="4">
    <source>
        <dbReference type="EMBL" id="GJS96453.1"/>
    </source>
</evidence>